<evidence type="ECO:0000313" key="6">
    <source>
        <dbReference type="Proteomes" id="UP000184241"/>
    </source>
</evidence>
<sequence>MNKREFIVHDLLSKIYQDQFVTKKLPTERELAIQYNVSRYTIHEAINRLRNMGIVKVVQGSGIFIGKNIKTSPLVYNSLTETHYSKITSKVISFEKQLPTKEFQQIFDIKASDEIWSFCRLRIINYQIMQIEYSKLPVHLFPNLSKGDIEKSIQSYVKKQKLQISHYFNTYESILLDKEQAELLQQKKKTPAMKISSRGILAEGKVFVASENIALDYKCTYITAFNKEHHSLRQL</sequence>
<dbReference type="EMBL" id="FQXU01000022">
    <property type="protein sequence ID" value="SHI84616.1"/>
    <property type="molecule type" value="Genomic_DNA"/>
</dbReference>
<dbReference type="InterPro" id="IPR011663">
    <property type="entry name" value="UTRA"/>
</dbReference>
<proteinExistence type="predicted"/>
<dbReference type="SUPFAM" id="SSF64288">
    <property type="entry name" value="Chorismate lyase-like"/>
    <property type="match status" value="1"/>
</dbReference>
<dbReference type="InterPro" id="IPR050679">
    <property type="entry name" value="Bact_HTH_transcr_reg"/>
</dbReference>
<dbReference type="Pfam" id="PF00392">
    <property type="entry name" value="GntR"/>
    <property type="match status" value="1"/>
</dbReference>
<dbReference type="SUPFAM" id="SSF46785">
    <property type="entry name" value="Winged helix' DNA-binding domain"/>
    <property type="match status" value="1"/>
</dbReference>
<reference evidence="5 6" key="1">
    <citation type="submission" date="2016-11" db="EMBL/GenBank/DDBJ databases">
        <authorList>
            <person name="Jaros S."/>
            <person name="Januszkiewicz K."/>
            <person name="Wedrychowicz H."/>
        </authorList>
    </citation>
    <scope>NUCLEOTIDE SEQUENCE [LARGE SCALE GENOMIC DNA]</scope>
    <source>
        <strain evidence="5 6">DSM 6191</strain>
    </source>
</reference>
<dbReference type="AlphaFoldDB" id="A0A1M6EGK8"/>
<dbReference type="SMART" id="SM00345">
    <property type="entry name" value="HTH_GNTR"/>
    <property type="match status" value="1"/>
</dbReference>
<dbReference type="Gene3D" id="1.10.10.10">
    <property type="entry name" value="Winged helix-like DNA-binding domain superfamily/Winged helix DNA-binding domain"/>
    <property type="match status" value="1"/>
</dbReference>
<dbReference type="CDD" id="cd07377">
    <property type="entry name" value="WHTH_GntR"/>
    <property type="match status" value="1"/>
</dbReference>
<dbReference type="InterPro" id="IPR036390">
    <property type="entry name" value="WH_DNA-bd_sf"/>
</dbReference>
<name>A0A1M6EGK8_9CLOT</name>
<protein>
    <submittedName>
        <fullName evidence="5">DNA-binding transcriptional regulator, GntR family</fullName>
    </submittedName>
</protein>
<evidence type="ECO:0000256" key="2">
    <source>
        <dbReference type="ARBA" id="ARBA00023125"/>
    </source>
</evidence>
<evidence type="ECO:0000256" key="1">
    <source>
        <dbReference type="ARBA" id="ARBA00023015"/>
    </source>
</evidence>
<evidence type="ECO:0000313" key="5">
    <source>
        <dbReference type="EMBL" id="SHI84616.1"/>
    </source>
</evidence>
<organism evidence="5 6">
    <name type="scientific">Clostridium intestinale DSM 6191</name>
    <dbReference type="NCBI Taxonomy" id="1121320"/>
    <lineage>
        <taxon>Bacteria</taxon>
        <taxon>Bacillati</taxon>
        <taxon>Bacillota</taxon>
        <taxon>Clostridia</taxon>
        <taxon>Eubacteriales</taxon>
        <taxon>Clostridiaceae</taxon>
        <taxon>Clostridium</taxon>
    </lineage>
</organism>
<gene>
    <name evidence="5" type="ORF">SAMN02745941_04441</name>
</gene>
<dbReference type="PANTHER" id="PTHR44846">
    <property type="entry name" value="MANNOSYL-D-GLYCERATE TRANSPORT/METABOLISM SYSTEM REPRESSOR MNGR-RELATED"/>
    <property type="match status" value="1"/>
</dbReference>
<keyword evidence="2 5" id="KW-0238">DNA-binding</keyword>
<dbReference type="SMART" id="SM00866">
    <property type="entry name" value="UTRA"/>
    <property type="match status" value="1"/>
</dbReference>
<evidence type="ECO:0000259" key="4">
    <source>
        <dbReference type="PROSITE" id="PS50949"/>
    </source>
</evidence>
<evidence type="ECO:0000256" key="3">
    <source>
        <dbReference type="ARBA" id="ARBA00023163"/>
    </source>
</evidence>
<dbReference type="InterPro" id="IPR028978">
    <property type="entry name" value="Chorismate_lyase_/UTRA_dom_sf"/>
</dbReference>
<keyword evidence="1" id="KW-0805">Transcription regulation</keyword>
<dbReference type="GO" id="GO:0045892">
    <property type="term" value="P:negative regulation of DNA-templated transcription"/>
    <property type="evidence" value="ECO:0007669"/>
    <property type="project" value="TreeGrafter"/>
</dbReference>
<dbReference type="InterPro" id="IPR036388">
    <property type="entry name" value="WH-like_DNA-bd_sf"/>
</dbReference>
<dbReference type="GO" id="GO:0003700">
    <property type="term" value="F:DNA-binding transcription factor activity"/>
    <property type="evidence" value="ECO:0007669"/>
    <property type="project" value="InterPro"/>
</dbReference>
<dbReference type="PROSITE" id="PS50949">
    <property type="entry name" value="HTH_GNTR"/>
    <property type="match status" value="1"/>
</dbReference>
<dbReference type="PANTHER" id="PTHR44846:SF4">
    <property type="entry name" value="HTH GNTR-TYPE DOMAIN-CONTAINING PROTEIN"/>
    <property type="match status" value="1"/>
</dbReference>
<feature type="domain" description="HTH gntR-type" evidence="4">
    <location>
        <begin position="1"/>
        <end position="68"/>
    </location>
</feature>
<dbReference type="Gene3D" id="3.40.1410.10">
    <property type="entry name" value="Chorismate lyase-like"/>
    <property type="match status" value="1"/>
</dbReference>
<dbReference type="Pfam" id="PF07702">
    <property type="entry name" value="UTRA"/>
    <property type="match status" value="1"/>
</dbReference>
<dbReference type="GO" id="GO:0003677">
    <property type="term" value="F:DNA binding"/>
    <property type="evidence" value="ECO:0007669"/>
    <property type="project" value="UniProtKB-KW"/>
</dbReference>
<dbReference type="RefSeq" id="WP_021803358.1">
    <property type="nucleotide sequence ID" value="NZ_FQXU01000022.1"/>
</dbReference>
<keyword evidence="3" id="KW-0804">Transcription</keyword>
<accession>A0A1M6EGK8</accession>
<dbReference type="PRINTS" id="PR00035">
    <property type="entry name" value="HTHGNTR"/>
</dbReference>
<dbReference type="InterPro" id="IPR000524">
    <property type="entry name" value="Tscrpt_reg_HTH_GntR"/>
</dbReference>
<dbReference type="Proteomes" id="UP000184241">
    <property type="component" value="Unassembled WGS sequence"/>
</dbReference>